<evidence type="ECO:0000256" key="10">
    <source>
        <dbReference type="ARBA" id="ARBA00023204"/>
    </source>
</evidence>
<dbReference type="GO" id="GO:0004176">
    <property type="term" value="F:ATP-dependent peptidase activity"/>
    <property type="evidence" value="ECO:0007669"/>
    <property type="project" value="InterPro"/>
</dbReference>
<evidence type="ECO:0000256" key="3">
    <source>
        <dbReference type="ARBA" id="ARBA00022763"/>
    </source>
</evidence>
<dbReference type="InterPro" id="IPR020568">
    <property type="entry name" value="Ribosomal_Su5_D2-typ_SF"/>
</dbReference>
<dbReference type="GO" id="GO:0005524">
    <property type="term" value="F:ATP binding"/>
    <property type="evidence" value="ECO:0007669"/>
    <property type="project" value="UniProtKB-UniRule"/>
</dbReference>
<dbReference type="MEROPS" id="S16.A04"/>
<dbReference type="PROSITE" id="PS50162">
    <property type="entry name" value="RECA_2"/>
    <property type="match status" value="1"/>
</dbReference>
<keyword evidence="3 11" id="KW-0227">DNA damage</keyword>
<proteinExistence type="inferred from homology"/>
<dbReference type="SUPFAM" id="SSF54211">
    <property type="entry name" value="Ribosomal protein S5 domain 2-like"/>
    <property type="match status" value="1"/>
</dbReference>
<dbReference type="STRING" id="446470.Snas_0150"/>
<dbReference type="PRINTS" id="PR01874">
    <property type="entry name" value="DNAREPAIRADA"/>
</dbReference>
<dbReference type="eggNOG" id="COG1066">
    <property type="taxonomic scope" value="Bacteria"/>
</dbReference>
<evidence type="ECO:0000256" key="8">
    <source>
        <dbReference type="ARBA" id="ARBA00023016"/>
    </source>
</evidence>
<evidence type="ECO:0000256" key="2">
    <source>
        <dbReference type="ARBA" id="ARBA00022741"/>
    </source>
</evidence>
<dbReference type="EMBL" id="CP001778">
    <property type="protein sequence ID" value="ADD39870.1"/>
    <property type="molecule type" value="Genomic_DNA"/>
</dbReference>
<dbReference type="InterPro" id="IPR008269">
    <property type="entry name" value="Lon_proteolytic"/>
</dbReference>
<keyword evidence="8 11" id="KW-0346">Stress response</keyword>
<dbReference type="SUPFAM" id="SSF52540">
    <property type="entry name" value="P-loop containing nucleoside triphosphate hydrolases"/>
    <property type="match status" value="1"/>
</dbReference>
<comment type="domain">
    <text evidence="11">The middle region has homology to RecA with ATPase motifs including the RadA KNRFG motif, while the C-terminus is homologous to Lon protease.</text>
</comment>
<accession>D3Q1M2</accession>
<keyword evidence="9 11" id="KW-0238">DNA-binding</keyword>
<reference evidence="15 16" key="1">
    <citation type="journal article" date="2009" name="Stand. Genomic Sci.">
        <title>Complete genome sequence of Stackebrandtia nassauensis type strain (LLR-40K-21).</title>
        <authorList>
            <person name="Munk C."/>
            <person name="Lapidus A."/>
            <person name="Copeland A."/>
            <person name="Jando M."/>
            <person name="Mayilraj S."/>
            <person name="Glavina Del Rio T."/>
            <person name="Nolan M."/>
            <person name="Chen F."/>
            <person name="Lucas S."/>
            <person name="Tice H."/>
            <person name="Cheng J.F."/>
            <person name="Han C."/>
            <person name="Detter J.C."/>
            <person name="Bruce D."/>
            <person name="Goodwin L."/>
            <person name="Chain P."/>
            <person name="Pitluck S."/>
            <person name="Goker M."/>
            <person name="Ovchinikova G."/>
            <person name="Pati A."/>
            <person name="Ivanova N."/>
            <person name="Mavromatis K."/>
            <person name="Chen A."/>
            <person name="Palaniappan K."/>
            <person name="Land M."/>
            <person name="Hauser L."/>
            <person name="Chang Y.J."/>
            <person name="Jeffries C.D."/>
            <person name="Bristow J."/>
            <person name="Eisen J.A."/>
            <person name="Markowitz V."/>
            <person name="Hugenholtz P."/>
            <person name="Kyrpides N.C."/>
            <person name="Klenk H.P."/>
        </authorList>
    </citation>
    <scope>NUCLEOTIDE SEQUENCE [LARGE SCALE GENOMIC DNA]</scope>
    <source>
        <strain evidence="16">DSM 44728 / CIP 108903 / NRRL B-16338 / NBRC 102104 / LLR-40K-21</strain>
    </source>
</reference>
<dbReference type="GO" id="GO:0008270">
    <property type="term" value="F:zinc ion binding"/>
    <property type="evidence" value="ECO:0007669"/>
    <property type="project" value="UniProtKB-KW"/>
</dbReference>
<dbReference type="Gene3D" id="3.40.50.300">
    <property type="entry name" value="P-loop containing nucleotide triphosphate hydrolases"/>
    <property type="match status" value="1"/>
</dbReference>
<dbReference type="HOGENOM" id="CLU_018264_0_1_11"/>
<evidence type="ECO:0000313" key="15">
    <source>
        <dbReference type="EMBL" id="ADD39870.1"/>
    </source>
</evidence>
<dbReference type="InterPro" id="IPR020588">
    <property type="entry name" value="RecA_ATP-bd"/>
</dbReference>
<keyword evidence="2 11" id="KW-0547">Nucleotide-binding</keyword>
<dbReference type="PANTHER" id="PTHR32472">
    <property type="entry name" value="DNA REPAIR PROTEIN RADA"/>
    <property type="match status" value="1"/>
</dbReference>
<dbReference type="Pfam" id="PF05362">
    <property type="entry name" value="Lon_C"/>
    <property type="match status" value="1"/>
</dbReference>
<keyword evidence="6 13" id="KW-0862">Zinc</keyword>
<evidence type="ECO:0000256" key="9">
    <source>
        <dbReference type="ARBA" id="ARBA00023125"/>
    </source>
</evidence>
<dbReference type="GO" id="GO:0005829">
    <property type="term" value="C:cytosol"/>
    <property type="evidence" value="ECO:0007669"/>
    <property type="project" value="TreeGrafter"/>
</dbReference>
<keyword evidence="7 11" id="KW-0067">ATP-binding</keyword>
<evidence type="ECO:0000256" key="11">
    <source>
        <dbReference type="HAMAP-Rule" id="MF_01498"/>
    </source>
</evidence>
<sequence length="465" mass="47872">MAKSPKTVYACSGCGHSVPKWVGKCPDCGEWGTMEAAVAMSGPAAAPRRAATARPAIPAQSIAQVSAKQAQAKSTGVDEFDRVLGGGLVPGGVVLIAGEPGVGKSTLLLDVAHRYAAAGHGRTLVATGEESAAQVRLRADRIGALHPDLMLAAETDLASVLGHIDDVKPGLLILDSVQTVTTSDVDGVPGGVTQVRAVAAGLISVAKERGITTILVGHVTKDGNIAGPRVLEHLVDTVVHFEGDRHSTLRLLRGVKNRFGPADEVGCFDMTEDGIVGLTDPAGLFLAESPDEPVPGTCVTVTMEGRRAMLVEVQALVGGSAKDGTIPRRTVSGLDYARLNMALAVLHQRGHVKCLDREVYAATVGGMKVMEPAADMAIILAVASSVSGAPVSADIVAIGEAGLTGAIRRVTGVPRRLAEAARLGFRHALVPPGCAEGAPKNMTVTEVSTIAEATRIAAQRWAARA</sequence>
<dbReference type="SMART" id="SM00382">
    <property type="entry name" value="AAA"/>
    <property type="match status" value="1"/>
</dbReference>
<keyword evidence="4 13" id="KW-0863">Zinc-finger</keyword>
<dbReference type="InterPro" id="IPR003593">
    <property type="entry name" value="AAA+_ATPase"/>
</dbReference>
<keyword evidence="10 11" id="KW-0234">DNA repair</keyword>
<dbReference type="InterPro" id="IPR014721">
    <property type="entry name" value="Ribsml_uS5_D2-typ_fold_subgr"/>
</dbReference>
<comment type="function">
    <text evidence="13">DNA-dependent ATPase involved in processing of recombination intermediates, plays a role in repairing DNA breaks. Stimulates the branch migration of RecA-mediated strand transfer reactions, allowing the 3' invading strand to extend heteroduplex DNA faster. Binds ssDNA in the presence of ADP but not other nucleotides, has ATPase activity that is stimulated by ssDNA and various branched DNA structures, but inhibited by SSB. Does not have RecA's homology-searching function.</text>
</comment>
<comment type="similarity">
    <text evidence="11 13">Belongs to the RecA family. RadA subfamily.</text>
</comment>
<keyword evidence="16" id="KW-1185">Reference proteome</keyword>
<comment type="function">
    <text evidence="11">Plays a role in repairing double-strand DNA breaks, probably involving stabilizing or processing branched DNA or blocked replication forks.</text>
</comment>
<dbReference type="GO" id="GO:0003684">
    <property type="term" value="F:damaged DNA binding"/>
    <property type="evidence" value="ECO:0007669"/>
    <property type="project" value="InterPro"/>
</dbReference>
<dbReference type="Pfam" id="PF18073">
    <property type="entry name" value="Zn_ribbon_LapB"/>
    <property type="match status" value="1"/>
</dbReference>
<dbReference type="NCBIfam" id="TIGR00416">
    <property type="entry name" value="sms"/>
    <property type="match status" value="1"/>
</dbReference>
<evidence type="ECO:0000256" key="13">
    <source>
        <dbReference type="RuleBase" id="RU003555"/>
    </source>
</evidence>
<dbReference type="OrthoDB" id="9803906at2"/>
<evidence type="ECO:0000313" key="16">
    <source>
        <dbReference type="Proteomes" id="UP000000844"/>
    </source>
</evidence>
<dbReference type="FunFam" id="3.40.50.300:FF:000050">
    <property type="entry name" value="DNA repair protein RadA"/>
    <property type="match status" value="1"/>
</dbReference>
<name>D3Q1M2_STANL</name>
<evidence type="ECO:0000256" key="7">
    <source>
        <dbReference type="ARBA" id="ARBA00022840"/>
    </source>
</evidence>
<gene>
    <name evidence="11" type="primary">radA</name>
    <name evidence="15" type="ordered locus">Snas_0150</name>
</gene>
<feature type="binding site" evidence="11">
    <location>
        <begin position="98"/>
        <end position="105"/>
    </location>
    <ligand>
        <name>ATP</name>
        <dbReference type="ChEBI" id="CHEBI:30616"/>
    </ligand>
</feature>
<dbReference type="Gene3D" id="3.30.230.10">
    <property type="match status" value="1"/>
</dbReference>
<keyword evidence="1 11" id="KW-0479">Metal-binding</keyword>
<dbReference type="Proteomes" id="UP000000844">
    <property type="component" value="Chromosome"/>
</dbReference>
<organism evidence="15 16">
    <name type="scientific">Stackebrandtia nassauensis (strain DSM 44728 / CIP 108903 / NRRL B-16338 / NBRC 102104 / LLR-40K-21)</name>
    <dbReference type="NCBI Taxonomy" id="446470"/>
    <lineage>
        <taxon>Bacteria</taxon>
        <taxon>Bacillati</taxon>
        <taxon>Actinomycetota</taxon>
        <taxon>Actinomycetes</taxon>
        <taxon>Glycomycetales</taxon>
        <taxon>Glycomycetaceae</taxon>
        <taxon>Stackebrandtia</taxon>
    </lineage>
</organism>
<dbReference type="GO" id="GO:0004252">
    <property type="term" value="F:serine-type endopeptidase activity"/>
    <property type="evidence" value="ECO:0007669"/>
    <property type="project" value="InterPro"/>
</dbReference>
<dbReference type="GO" id="GO:0140664">
    <property type="term" value="F:ATP-dependent DNA damage sensor activity"/>
    <property type="evidence" value="ECO:0007669"/>
    <property type="project" value="InterPro"/>
</dbReference>
<dbReference type="RefSeq" id="WP_013015441.1">
    <property type="nucleotide sequence ID" value="NC_013947.1"/>
</dbReference>
<evidence type="ECO:0000256" key="12">
    <source>
        <dbReference type="NCBIfam" id="TIGR00416"/>
    </source>
</evidence>
<dbReference type="GO" id="GO:0006508">
    <property type="term" value="P:proteolysis"/>
    <property type="evidence" value="ECO:0007669"/>
    <property type="project" value="InterPro"/>
</dbReference>
<dbReference type="HAMAP" id="MF_01498">
    <property type="entry name" value="RadA_bact"/>
    <property type="match status" value="1"/>
</dbReference>
<dbReference type="PANTHER" id="PTHR32472:SF10">
    <property type="entry name" value="DNA REPAIR PROTEIN RADA-LIKE PROTEIN"/>
    <property type="match status" value="1"/>
</dbReference>
<dbReference type="KEGG" id="sna:Snas_0150"/>
<protein>
    <recommendedName>
        <fullName evidence="11 12">DNA repair protein RadA</fullName>
    </recommendedName>
</protein>
<dbReference type="InterPro" id="IPR004504">
    <property type="entry name" value="DNA_repair_RadA"/>
</dbReference>
<dbReference type="InterPro" id="IPR027417">
    <property type="entry name" value="P-loop_NTPase"/>
</dbReference>
<evidence type="ECO:0000256" key="4">
    <source>
        <dbReference type="ARBA" id="ARBA00022771"/>
    </source>
</evidence>
<feature type="domain" description="RecA family profile 1" evidence="14">
    <location>
        <begin position="69"/>
        <end position="219"/>
    </location>
</feature>
<dbReference type="InterPro" id="IPR041166">
    <property type="entry name" value="Rubredoxin_2"/>
</dbReference>
<keyword evidence="5" id="KW-0378">Hydrolase</keyword>
<feature type="region of interest" description="Lon-protease-like" evidence="11">
    <location>
        <begin position="358"/>
        <end position="465"/>
    </location>
</feature>
<evidence type="ECO:0000256" key="5">
    <source>
        <dbReference type="ARBA" id="ARBA00022801"/>
    </source>
</evidence>
<dbReference type="Pfam" id="PF13481">
    <property type="entry name" value="AAA_25"/>
    <property type="match status" value="1"/>
</dbReference>
<evidence type="ECO:0000256" key="6">
    <source>
        <dbReference type="ARBA" id="ARBA00022833"/>
    </source>
</evidence>
<dbReference type="AlphaFoldDB" id="D3Q1M2"/>
<feature type="short sequence motif" description="RadA KNRFG motif" evidence="11">
    <location>
        <begin position="256"/>
        <end position="260"/>
    </location>
</feature>
<dbReference type="GO" id="GO:0000725">
    <property type="term" value="P:recombinational repair"/>
    <property type="evidence" value="ECO:0007669"/>
    <property type="project" value="UniProtKB-UniRule"/>
</dbReference>
<evidence type="ECO:0000259" key="14">
    <source>
        <dbReference type="PROSITE" id="PS50162"/>
    </source>
</evidence>
<evidence type="ECO:0000256" key="1">
    <source>
        <dbReference type="ARBA" id="ARBA00022723"/>
    </source>
</evidence>